<reference evidence="2" key="1">
    <citation type="submission" date="2016-05" db="EMBL/GenBank/DDBJ databases">
        <authorList>
            <person name="Lavstsen T."/>
            <person name="Jespersen J.S."/>
        </authorList>
    </citation>
    <scope>NUCLEOTIDE SEQUENCE</scope>
    <source>
        <tissue evidence="2">Brain</tissue>
    </source>
</reference>
<evidence type="ECO:0000256" key="1">
    <source>
        <dbReference type="SAM" id="MobiDB-lite"/>
    </source>
</evidence>
<feature type="non-terminal residue" evidence="2">
    <location>
        <position position="1"/>
    </location>
</feature>
<feature type="compositionally biased region" description="Basic and acidic residues" evidence="1">
    <location>
        <begin position="60"/>
        <end position="85"/>
    </location>
</feature>
<feature type="compositionally biased region" description="Basic and acidic residues" evidence="1">
    <location>
        <begin position="36"/>
        <end position="50"/>
    </location>
</feature>
<feature type="non-terminal residue" evidence="2">
    <location>
        <position position="126"/>
    </location>
</feature>
<protein>
    <submittedName>
        <fullName evidence="2">Uncharacterized protein</fullName>
    </submittedName>
</protein>
<sequence>RTELRRPVMTPNTVKVYKKIFYFLWSYQRWARLETESKRRRGSKPDRTCRYGEQAGDEVEDRRRSWRQAEFRQGSGEKRGPEAEIRQGELHKVFKNLALNDWMAGTEKTGVGDELRSQKQVKWMKL</sequence>
<accession>A0A1A8V308</accession>
<name>A0A1A8V308_NOTFU</name>
<feature type="region of interest" description="Disordered" evidence="1">
    <location>
        <begin position="36"/>
        <end position="85"/>
    </location>
</feature>
<evidence type="ECO:0000313" key="2">
    <source>
        <dbReference type="EMBL" id="SBS54221.1"/>
    </source>
</evidence>
<dbReference type="EMBL" id="HAEJ01013764">
    <property type="protein sequence ID" value="SBS54221.1"/>
    <property type="molecule type" value="Transcribed_RNA"/>
</dbReference>
<reference evidence="2" key="2">
    <citation type="submission" date="2016-06" db="EMBL/GenBank/DDBJ databases">
        <title>The genome of a short-lived fish provides insights into sex chromosome evolution and the genetic control of aging.</title>
        <authorList>
            <person name="Reichwald K."/>
            <person name="Felder M."/>
            <person name="Petzold A."/>
            <person name="Koch P."/>
            <person name="Groth M."/>
            <person name="Platzer M."/>
        </authorList>
    </citation>
    <scope>NUCLEOTIDE SEQUENCE</scope>
    <source>
        <tissue evidence="2">Brain</tissue>
    </source>
</reference>
<dbReference type="AlphaFoldDB" id="A0A1A8V308"/>
<proteinExistence type="predicted"/>
<gene>
    <name evidence="2" type="primary">Nfu_g_1_006817</name>
</gene>
<organism evidence="2">
    <name type="scientific">Nothobranchius furzeri</name>
    <name type="common">Turquoise killifish</name>
    <dbReference type="NCBI Taxonomy" id="105023"/>
    <lineage>
        <taxon>Eukaryota</taxon>
        <taxon>Metazoa</taxon>
        <taxon>Chordata</taxon>
        <taxon>Craniata</taxon>
        <taxon>Vertebrata</taxon>
        <taxon>Euteleostomi</taxon>
        <taxon>Actinopterygii</taxon>
        <taxon>Neopterygii</taxon>
        <taxon>Teleostei</taxon>
        <taxon>Neoteleostei</taxon>
        <taxon>Acanthomorphata</taxon>
        <taxon>Ovalentaria</taxon>
        <taxon>Atherinomorphae</taxon>
        <taxon>Cyprinodontiformes</taxon>
        <taxon>Nothobranchiidae</taxon>
        <taxon>Nothobranchius</taxon>
    </lineage>
</organism>